<dbReference type="InterPro" id="IPR000859">
    <property type="entry name" value="CUB_dom"/>
</dbReference>
<keyword evidence="7" id="KW-1185">Reference proteome</keyword>
<dbReference type="PANTHER" id="PTHR24251">
    <property type="entry name" value="OVOCHYMASE-RELATED"/>
    <property type="match status" value="1"/>
</dbReference>
<sequence>MVRIFVISWILVTFRFVENVETETSSRERRLFLHRPISERCDHQIIDSGPGLITSPNFGAQTTYSSNALCDWHIVVPVGQVIRLHFTTLNIQATSRCSADYLQIFDGSDAIARKLARICGDVIPEDILTTQNEIFFFFRSDNTIEGLGFNLTYSAEGAACKPWLHVIPQSSKTFCLDN</sequence>
<dbReference type="SMART" id="SM00042">
    <property type="entry name" value="CUB"/>
    <property type="match status" value="1"/>
</dbReference>
<evidence type="ECO:0000256" key="1">
    <source>
        <dbReference type="ARBA" id="ARBA00022737"/>
    </source>
</evidence>
<keyword evidence="1" id="KW-0677">Repeat</keyword>
<evidence type="ECO:0000313" key="7">
    <source>
        <dbReference type="Proteomes" id="UP001195483"/>
    </source>
</evidence>
<feature type="signal peptide" evidence="4">
    <location>
        <begin position="1"/>
        <end position="19"/>
    </location>
</feature>
<name>A0AAE0RTP8_9BIVA</name>
<reference evidence="6" key="3">
    <citation type="submission" date="2023-05" db="EMBL/GenBank/DDBJ databases">
        <authorList>
            <person name="Smith C.H."/>
        </authorList>
    </citation>
    <scope>NUCLEOTIDE SEQUENCE</scope>
    <source>
        <strain evidence="6">CHS0354</strain>
        <tissue evidence="6">Mantle</tissue>
    </source>
</reference>
<evidence type="ECO:0000256" key="2">
    <source>
        <dbReference type="ARBA" id="ARBA00023157"/>
    </source>
</evidence>
<comment type="caution">
    <text evidence="6">The sequence shown here is derived from an EMBL/GenBank/DDBJ whole genome shotgun (WGS) entry which is preliminary data.</text>
</comment>
<evidence type="ECO:0000259" key="5">
    <source>
        <dbReference type="PROSITE" id="PS01180"/>
    </source>
</evidence>
<reference evidence="6" key="2">
    <citation type="journal article" date="2021" name="Genome Biol. Evol.">
        <title>Developing a high-quality reference genome for a parasitic bivalve with doubly uniparental inheritance (Bivalvia: Unionida).</title>
        <authorList>
            <person name="Smith C.H."/>
        </authorList>
    </citation>
    <scope>NUCLEOTIDE SEQUENCE</scope>
    <source>
        <strain evidence="6">CHS0354</strain>
        <tissue evidence="6">Mantle</tissue>
    </source>
</reference>
<keyword evidence="4" id="KW-0732">Signal</keyword>
<dbReference type="CDD" id="cd00041">
    <property type="entry name" value="CUB"/>
    <property type="match status" value="1"/>
</dbReference>
<dbReference type="AlphaFoldDB" id="A0AAE0RTP8"/>
<dbReference type="EMBL" id="JAEAOA010001694">
    <property type="protein sequence ID" value="KAK3579477.1"/>
    <property type="molecule type" value="Genomic_DNA"/>
</dbReference>
<evidence type="ECO:0000313" key="6">
    <source>
        <dbReference type="EMBL" id="KAK3579477.1"/>
    </source>
</evidence>
<comment type="caution">
    <text evidence="3">Lacks conserved residue(s) required for the propagation of feature annotation.</text>
</comment>
<evidence type="ECO:0000256" key="4">
    <source>
        <dbReference type="SAM" id="SignalP"/>
    </source>
</evidence>
<protein>
    <recommendedName>
        <fullName evidence="5">CUB domain-containing protein</fullName>
    </recommendedName>
</protein>
<proteinExistence type="predicted"/>
<dbReference type="Pfam" id="PF00431">
    <property type="entry name" value="CUB"/>
    <property type="match status" value="1"/>
</dbReference>
<feature type="domain" description="CUB" evidence="5">
    <location>
        <begin position="41"/>
        <end position="156"/>
    </location>
</feature>
<dbReference type="PROSITE" id="PS01180">
    <property type="entry name" value="CUB"/>
    <property type="match status" value="1"/>
</dbReference>
<feature type="chain" id="PRO_5041930047" description="CUB domain-containing protein" evidence="4">
    <location>
        <begin position="20"/>
        <end position="178"/>
    </location>
</feature>
<dbReference type="FunFam" id="2.60.120.290:FF:000005">
    <property type="entry name" value="Procollagen C-endopeptidase enhancer 1"/>
    <property type="match status" value="1"/>
</dbReference>
<accession>A0AAE0RTP8</accession>
<gene>
    <name evidence="6" type="ORF">CHS0354_028288</name>
</gene>
<keyword evidence="2" id="KW-1015">Disulfide bond</keyword>
<dbReference type="SUPFAM" id="SSF49854">
    <property type="entry name" value="Spermadhesin, CUB domain"/>
    <property type="match status" value="1"/>
</dbReference>
<reference evidence="6" key="1">
    <citation type="journal article" date="2021" name="Genome Biol. Evol.">
        <title>A High-Quality Reference Genome for a Parasitic Bivalve with Doubly Uniparental Inheritance (Bivalvia: Unionida).</title>
        <authorList>
            <person name="Smith C.H."/>
        </authorList>
    </citation>
    <scope>NUCLEOTIDE SEQUENCE</scope>
    <source>
        <strain evidence="6">CHS0354</strain>
    </source>
</reference>
<organism evidence="6 7">
    <name type="scientific">Potamilus streckersoni</name>
    <dbReference type="NCBI Taxonomy" id="2493646"/>
    <lineage>
        <taxon>Eukaryota</taxon>
        <taxon>Metazoa</taxon>
        <taxon>Spiralia</taxon>
        <taxon>Lophotrochozoa</taxon>
        <taxon>Mollusca</taxon>
        <taxon>Bivalvia</taxon>
        <taxon>Autobranchia</taxon>
        <taxon>Heteroconchia</taxon>
        <taxon>Palaeoheterodonta</taxon>
        <taxon>Unionida</taxon>
        <taxon>Unionoidea</taxon>
        <taxon>Unionidae</taxon>
        <taxon>Ambleminae</taxon>
        <taxon>Lampsilini</taxon>
        <taxon>Potamilus</taxon>
    </lineage>
</organism>
<dbReference type="Proteomes" id="UP001195483">
    <property type="component" value="Unassembled WGS sequence"/>
</dbReference>
<evidence type="ECO:0000256" key="3">
    <source>
        <dbReference type="PROSITE-ProRule" id="PRU00059"/>
    </source>
</evidence>
<dbReference type="Gene3D" id="2.60.120.290">
    <property type="entry name" value="Spermadhesin, CUB domain"/>
    <property type="match status" value="1"/>
</dbReference>
<dbReference type="InterPro" id="IPR035914">
    <property type="entry name" value="Sperma_CUB_dom_sf"/>
</dbReference>